<dbReference type="AlphaFoldDB" id="A0A6A7C1V3"/>
<feature type="region of interest" description="Disordered" evidence="1">
    <location>
        <begin position="274"/>
        <end position="304"/>
    </location>
</feature>
<dbReference type="Proteomes" id="UP000799421">
    <property type="component" value="Unassembled WGS sequence"/>
</dbReference>
<feature type="compositionally biased region" description="Basic and acidic residues" evidence="1">
    <location>
        <begin position="580"/>
        <end position="590"/>
    </location>
</feature>
<protein>
    <submittedName>
        <fullName evidence="2">Uncharacterized protein</fullName>
    </submittedName>
</protein>
<dbReference type="EMBL" id="MU005979">
    <property type="protein sequence ID" value="KAF2860668.1"/>
    <property type="molecule type" value="Genomic_DNA"/>
</dbReference>
<feature type="compositionally biased region" description="Polar residues" evidence="1">
    <location>
        <begin position="414"/>
        <end position="425"/>
    </location>
</feature>
<accession>A0A6A7C1V3</accession>
<feature type="region of interest" description="Disordered" evidence="1">
    <location>
        <begin position="414"/>
        <end position="436"/>
    </location>
</feature>
<feature type="region of interest" description="Disordered" evidence="1">
    <location>
        <begin position="332"/>
        <end position="366"/>
    </location>
</feature>
<evidence type="ECO:0000256" key="1">
    <source>
        <dbReference type="SAM" id="MobiDB-lite"/>
    </source>
</evidence>
<keyword evidence="3" id="KW-1185">Reference proteome</keyword>
<feature type="compositionally biased region" description="Basic residues" evidence="1">
    <location>
        <begin position="490"/>
        <end position="501"/>
    </location>
</feature>
<evidence type="ECO:0000313" key="2">
    <source>
        <dbReference type="EMBL" id="KAF2860668.1"/>
    </source>
</evidence>
<sequence>MDNDSSTWTGEWAESDVSLFAPNNLPMSKVRRGWERTPSNPLVPNKFRAAKIWKRTPVPLTAPTPTLIFAKPIKKLRTAGAIGLPSQWEAEAKSPARKHISGRVNLSSASFEHTASGIEYCPLPEGFVSPPLHAQKHLKKPAEHQSPSRRRSLPPDFSLPTAEFDLGQIAALPEPLAVEESGNVDLANAFKGVKSFLTHLKLPKTSLIDDIEDEPSHPQGFPSPAARQDSVPNTPTGRAQLLRFTPVHSDLGSITAINSPTDDKPLTETELLHSSKEMKLKLPRSPPASASRRESVLNRRDSDRVRQALAHSTEGDVTAVLGDLDPNSSTLHTALTSPSPVVPTTNASTPAARKTTRSGRVSRPTQTISVPSQLAGPRVELKRSEVQQLAIDTRFNTKKNKNGAVMPQIRLAQMNSSATASSSVTPEADAKKTTGRGVQWAETLVAFSEEGAPTQPKQPLGELKSCLRVRQYDHIEAEVPVKRPTLNLGKPRRGGPKAAAKKKSDENAEEKKVEGKKGGNKKTDEVGKAEEKKGGSAKSEEKKGGVAKAADKTEPVKPKQPSRMPIPSKLPSLVSTRANRACENKDKENARPTPSKKPGTVTPKLDGIPELKPPTRSTSSLLTRTRAGSVQHDAKTPGIASPAKRRGKTTNVAR</sequence>
<proteinExistence type="predicted"/>
<feature type="compositionally biased region" description="Low complexity" evidence="1">
    <location>
        <begin position="615"/>
        <end position="626"/>
    </location>
</feature>
<feature type="compositionally biased region" description="Basic and acidic residues" evidence="1">
    <location>
        <begin position="291"/>
        <end position="304"/>
    </location>
</feature>
<evidence type="ECO:0000313" key="3">
    <source>
        <dbReference type="Proteomes" id="UP000799421"/>
    </source>
</evidence>
<organism evidence="2 3">
    <name type="scientific">Piedraia hortae CBS 480.64</name>
    <dbReference type="NCBI Taxonomy" id="1314780"/>
    <lineage>
        <taxon>Eukaryota</taxon>
        <taxon>Fungi</taxon>
        <taxon>Dikarya</taxon>
        <taxon>Ascomycota</taxon>
        <taxon>Pezizomycotina</taxon>
        <taxon>Dothideomycetes</taxon>
        <taxon>Dothideomycetidae</taxon>
        <taxon>Capnodiales</taxon>
        <taxon>Piedraiaceae</taxon>
        <taxon>Piedraia</taxon>
    </lineage>
</organism>
<feature type="region of interest" description="Disordered" evidence="1">
    <location>
        <begin position="210"/>
        <end position="237"/>
    </location>
</feature>
<name>A0A6A7C1V3_9PEZI</name>
<dbReference type="OrthoDB" id="4207369at2759"/>
<gene>
    <name evidence="2" type="ORF">K470DRAFT_257680</name>
</gene>
<reference evidence="2" key="1">
    <citation type="journal article" date="2020" name="Stud. Mycol.">
        <title>101 Dothideomycetes genomes: a test case for predicting lifestyles and emergence of pathogens.</title>
        <authorList>
            <person name="Haridas S."/>
            <person name="Albert R."/>
            <person name="Binder M."/>
            <person name="Bloem J."/>
            <person name="Labutti K."/>
            <person name="Salamov A."/>
            <person name="Andreopoulos B."/>
            <person name="Baker S."/>
            <person name="Barry K."/>
            <person name="Bills G."/>
            <person name="Bluhm B."/>
            <person name="Cannon C."/>
            <person name="Castanera R."/>
            <person name="Culley D."/>
            <person name="Daum C."/>
            <person name="Ezra D."/>
            <person name="Gonzalez J."/>
            <person name="Henrissat B."/>
            <person name="Kuo A."/>
            <person name="Liang C."/>
            <person name="Lipzen A."/>
            <person name="Lutzoni F."/>
            <person name="Magnuson J."/>
            <person name="Mondo S."/>
            <person name="Nolan M."/>
            <person name="Ohm R."/>
            <person name="Pangilinan J."/>
            <person name="Park H.-J."/>
            <person name="Ramirez L."/>
            <person name="Alfaro M."/>
            <person name="Sun H."/>
            <person name="Tritt A."/>
            <person name="Yoshinaga Y."/>
            <person name="Zwiers L.-H."/>
            <person name="Turgeon B."/>
            <person name="Goodwin S."/>
            <person name="Spatafora J."/>
            <person name="Crous P."/>
            <person name="Grigoriev I."/>
        </authorList>
    </citation>
    <scope>NUCLEOTIDE SEQUENCE</scope>
    <source>
        <strain evidence="2">CBS 480.64</strain>
    </source>
</reference>
<feature type="compositionally biased region" description="Polar residues" evidence="1">
    <location>
        <begin position="332"/>
        <end position="349"/>
    </location>
</feature>
<feature type="compositionally biased region" description="Basic and acidic residues" evidence="1">
    <location>
        <begin position="502"/>
        <end position="557"/>
    </location>
</feature>
<feature type="region of interest" description="Disordered" evidence="1">
    <location>
        <begin position="135"/>
        <end position="157"/>
    </location>
</feature>
<feature type="region of interest" description="Disordered" evidence="1">
    <location>
        <begin position="474"/>
        <end position="654"/>
    </location>
</feature>